<dbReference type="PANTHER" id="PTHR13360">
    <property type="entry name" value="ACTIVATING SIGNAL COINTEGRATOR 1 COMPLEX SUBUNIT 1"/>
    <property type="match status" value="1"/>
</dbReference>
<gene>
    <name evidence="3" type="ORF">CONLIGDRAFT_633773</name>
</gene>
<dbReference type="Gene3D" id="3.90.1140.10">
    <property type="entry name" value="Cyclic phosphodiesterase"/>
    <property type="match status" value="1"/>
</dbReference>
<proteinExistence type="predicted"/>
<dbReference type="GO" id="GO:0006355">
    <property type="term" value="P:regulation of DNA-templated transcription"/>
    <property type="evidence" value="ECO:0007669"/>
    <property type="project" value="TreeGrafter"/>
</dbReference>
<dbReference type="OrthoDB" id="277832at2759"/>
<evidence type="ECO:0000256" key="1">
    <source>
        <dbReference type="SAM" id="MobiDB-lite"/>
    </source>
</evidence>
<dbReference type="PANTHER" id="PTHR13360:SF1">
    <property type="entry name" value="ACTIVATING SIGNAL COINTEGRATOR 1 COMPLEX SUBUNIT 1"/>
    <property type="match status" value="1"/>
</dbReference>
<dbReference type="GO" id="GO:0006307">
    <property type="term" value="P:DNA alkylation repair"/>
    <property type="evidence" value="ECO:0007669"/>
    <property type="project" value="InterPro"/>
</dbReference>
<evidence type="ECO:0000259" key="2">
    <source>
        <dbReference type="Pfam" id="PF10469"/>
    </source>
</evidence>
<dbReference type="InterPro" id="IPR009210">
    <property type="entry name" value="ASCC1"/>
</dbReference>
<sequence>MPPRSFPTHFLCIPLVNASSRVQLAQSLAAFAADVTGPDSVGLPPDAIRPVGTMHLTLGVCSFPKNEGLDRATDLLKSLRPREILASARQQVAARTLPGEPTSGSVAAGKEEPPQPLSITLRGLGSMQTASKTSVLYAPPVDDQGVLQAFCEKLRQAFIEAELMTEENRPLLLHATVLNTIYVKDAPAEGGGHKRKRGRRGEKLAFDARPIIDRYEDQIWMGDFPVEKIALCSMGAKKVEVDGVSDEAYEAVAEVEF</sequence>
<dbReference type="InterPro" id="IPR009097">
    <property type="entry name" value="Cyclic_Pdiesterase"/>
</dbReference>
<organism evidence="3 4">
    <name type="scientific">Coniochaeta ligniaria NRRL 30616</name>
    <dbReference type="NCBI Taxonomy" id="1408157"/>
    <lineage>
        <taxon>Eukaryota</taxon>
        <taxon>Fungi</taxon>
        <taxon>Dikarya</taxon>
        <taxon>Ascomycota</taxon>
        <taxon>Pezizomycotina</taxon>
        <taxon>Sordariomycetes</taxon>
        <taxon>Sordariomycetidae</taxon>
        <taxon>Coniochaetales</taxon>
        <taxon>Coniochaetaceae</taxon>
        <taxon>Coniochaeta</taxon>
    </lineage>
</organism>
<dbReference type="InParanoid" id="A0A1J7JDV7"/>
<evidence type="ECO:0000313" key="4">
    <source>
        <dbReference type="Proteomes" id="UP000182658"/>
    </source>
</evidence>
<dbReference type="EMBL" id="KV875099">
    <property type="protein sequence ID" value="OIW27412.1"/>
    <property type="molecule type" value="Genomic_DNA"/>
</dbReference>
<dbReference type="InterPro" id="IPR019510">
    <property type="entry name" value="AKAP7-like_phosphoesterase"/>
</dbReference>
<dbReference type="SUPFAM" id="SSF55144">
    <property type="entry name" value="LigT-like"/>
    <property type="match status" value="1"/>
</dbReference>
<dbReference type="AlphaFoldDB" id="A0A1J7JDV7"/>
<dbReference type="GO" id="GO:0005634">
    <property type="term" value="C:nucleus"/>
    <property type="evidence" value="ECO:0007669"/>
    <property type="project" value="TreeGrafter"/>
</dbReference>
<name>A0A1J7JDV7_9PEZI</name>
<feature type="domain" description="A-kinase anchor protein 7-like phosphoesterase" evidence="2">
    <location>
        <begin position="7"/>
        <end position="256"/>
    </location>
</feature>
<evidence type="ECO:0000313" key="3">
    <source>
        <dbReference type="EMBL" id="OIW27412.1"/>
    </source>
</evidence>
<keyword evidence="4" id="KW-1185">Reference proteome</keyword>
<dbReference type="Proteomes" id="UP000182658">
    <property type="component" value="Unassembled WGS sequence"/>
</dbReference>
<protein>
    <recommendedName>
        <fullName evidence="2">A-kinase anchor protein 7-like phosphoesterase domain-containing protein</fullName>
    </recommendedName>
</protein>
<accession>A0A1J7JDV7</accession>
<feature type="region of interest" description="Disordered" evidence="1">
    <location>
        <begin position="91"/>
        <end position="120"/>
    </location>
</feature>
<dbReference type="Pfam" id="PF10469">
    <property type="entry name" value="AKAP7_NLS"/>
    <property type="match status" value="1"/>
</dbReference>
<reference evidence="3 4" key="1">
    <citation type="submission" date="2016-10" db="EMBL/GenBank/DDBJ databases">
        <title>Draft genome sequence of Coniochaeta ligniaria NRRL30616, a lignocellulolytic fungus for bioabatement of inhibitors in plant biomass hydrolysates.</title>
        <authorList>
            <consortium name="DOE Joint Genome Institute"/>
            <person name="Jimenez D.J."/>
            <person name="Hector R.E."/>
            <person name="Riley R."/>
            <person name="Sun H."/>
            <person name="Grigoriev I.V."/>
            <person name="Van Elsas J.D."/>
            <person name="Nichols N.N."/>
        </authorList>
    </citation>
    <scope>NUCLEOTIDE SEQUENCE [LARGE SCALE GENOMIC DNA]</scope>
    <source>
        <strain evidence="3 4">NRRL 30616</strain>
    </source>
</reference>
<dbReference type="STRING" id="1408157.A0A1J7JDV7"/>